<dbReference type="InterPro" id="IPR007410">
    <property type="entry name" value="LpqE-like"/>
</dbReference>
<protein>
    <submittedName>
        <fullName evidence="3">Copper chaperone PCu(A)C</fullName>
    </submittedName>
</protein>
<accession>A0A6I5RT14</accession>
<reference evidence="3 4" key="1">
    <citation type="submission" date="2020-02" db="EMBL/GenBank/DDBJ databases">
        <title>Broccoli isolated Pseudomonas sp.</title>
        <authorList>
            <person name="Fujikawa T."/>
            <person name="Sawada H."/>
        </authorList>
    </citation>
    <scope>NUCLEOTIDE SEQUENCE [LARGE SCALE GENOMIC DNA]</scope>
    <source>
        <strain evidence="3 4">JCM 32154</strain>
    </source>
</reference>
<proteinExistence type="predicted"/>
<feature type="region of interest" description="Disordered" evidence="1">
    <location>
        <begin position="156"/>
        <end position="176"/>
    </location>
</feature>
<sequence length="176" mass="19035">MLMRSTFANAMVAKPLNRALALLMLLGAALPVAAQTVVDDAWVRATVPHQASTGAFMKVTASSDSTLLRVESPAAKTVQIHQSQMKNDVMSMQPVSSIALPAGKTVMLEPASYHVMLIDLVKQVKEGDEVPLTLVVEDAKGQQERINVVAPARALNMPDHDHMPDHAHMSGHMHME</sequence>
<gene>
    <name evidence="3" type="ORF">G3O07_16980</name>
</gene>
<evidence type="ECO:0000256" key="1">
    <source>
        <dbReference type="SAM" id="MobiDB-lite"/>
    </source>
</evidence>
<keyword evidence="2" id="KW-0732">Signal</keyword>
<dbReference type="RefSeq" id="WP_163938113.1">
    <property type="nucleotide sequence ID" value="NZ_BMQU01000002.1"/>
</dbReference>
<evidence type="ECO:0000313" key="3">
    <source>
        <dbReference type="EMBL" id="NES11053.1"/>
    </source>
</evidence>
<comment type="caution">
    <text evidence="3">The sequence shown here is derived from an EMBL/GenBank/DDBJ whole genome shotgun (WGS) entry which is preliminary data.</text>
</comment>
<dbReference type="InterPro" id="IPR058248">
    <property type="entry name" value="Lxx211020-like"/>
</dbReference>
<dbReference type="AlphaFoldDB" id="A0A6I5RT14"/>
<dbReference type="PANTHER" id="PTHR36302">
    <property type="entry name" value="BLR7088 PROTEIN"/>
    <property type="match status" value="1"/>
</dbReference>
<dbReference type="Pfam" id="PF04314">
    <property type="entry name" value="PCuAC"/>
    <property type="match status" value="1"/>
</dbReference>
<keyword evidence="4" id="KW-1185">Reference proteome</keyword>
<name>A0A6I5RT14_9PSED</name>
<dbReference type="Gene3D" id="2.60.40.1890">
    <property type="entry name" value="PCu(A)C copper chaperone"/>
    <property type="match status" value="1"/>
</dbReference>
<feature type="compositionally biased region" description="Basic and acidic residues" evidence="1">
    <location>
        <begin position="158"/>
        <end position="176"/>
    </location>
</feature>
<evidence type="ECO:0000256" key="2">
    <source>
        <dbReference type="SAM" id="SignalP"/>
    </source>
</evidence>
<organism evidence="3 4">
    <name type="scientific">Pseudomonas laurentiana</name>
    <dbReference type="NCBI Taxonomy" id="2364649"/>
    <lineage>
        <taxon>Bacteria</taxon>
        <taxon>Pseudomonadati</taxon>
        <taxon>Pseudomonadota</taxon>
        <taxon>Gammaproteobacteria</taxon>
        <taxon>Pseudomonadales</taxon>
        <taxon>Pseudomonadaceae</taxon>
        <taxon>Pseudomonas</taxon>
    </lineage>
</organism>
<feature type="signal peptide" evidence="2">
    <location>
        <begin position="1"/>
        <end position="34"/>
    </location>
</feature>
<evidence type="ECO:0000313" key="4">
    <source>
        <dbReference type="Proteomes" id="UP000471751"/>
    </source>
</evidence>
<dbReference type="EMBL" id="JAAHBT010000194">
    <property type="protein sequence ID" value="NES11053.1"/>
    <property type="molecule type" value="Genomic_DNA"/>
</dbReference>
<feature type="chain" id="PRO_5026323579" evidence="2">
    <location>
        <begin position="35"/>
        <end position="176"/>
    </location>
</feature>
<dbReference type="Proteomes" id="UP000471751">
    <property type="component" value="Unassembled WGS sequence"/>
</dbReference>
<dbReference type="PANTHER" id="PTHR36302:SF1">
    <property type="entry name" value="COPPER CHAPERONE PCU(A)C"/>
    <property type="match status" value="1"/>
</dbReference>
<dbReference type="SUPFAM" id="SSF110087">
    <property type="entry name" value="DR1885-like metal-binding protein"/>
    <property type="match status" value="1"/>
</dbReference>
<dbReference type="InterPro" id="IPR036182">
    <property type="entry name" value="PCuAC_sf"/>
</dbReference>